<dbReference type="Pfam" id="PF00075">
    <property type="entry name" value="RNase_H"/>
    <property type="match status" value="1"/>
</dbReference>
<evidence type="ECO:0000256" key="3">
    <source>
        <dbReference type="ARBA" id="ARBA00022722"/>
    </source>
</evidence>
<feature type="domain" description="Reverse transcriptase" evidence="8">
    <location>
        <begin position="71"/>
        <end position="139"/>
    </location>
</feature>
<keyword evidence="1" id="KW-0808">Transferase</keyword>
<dbReference type="GO" id="GO:0004523">
    <property type="term" value="F:RNA-DNA hybrid ribonuclease activity"/>
    <property type="evidence" value="ECO:0007669"/>
    <property type="project" value="InterPro"/>
</dbReference>
<dbReference type="InterPro" id="IPR043502">
    <property type="entry name" value="DNA/RNA_pol_sf"/>
</dbReference>
<keyword evidence="5" id="KW-0378">Hydrolase</keyword>
<dbReference type="Pfam" id="PF00078">
    <property type="entry name" value="RVT_1"/>
    <property type="match status" value="1"/>
</dbReference>
<dbReference type="PANTHER" id="PTHR48475:SF2">
    <property type="entry name" value="RIBONUCLEASE H"/>
    <property type="match status" value="1"/>
</dbReference>
<keyword evidence="2" id="KW-0548">Nucleotidyltransferase</keyword>
<keyword evidence="3" id="KW-0540">Nuclease</keyword>
<sequence length="415" mass="47494">VSGRWRQAIVAETKKLLRAGFIREVRYTTWLANVVLVKKYSGKWRMCVNYTDLNKACPKDAYPLPSIDRLRLMDKVFRHQIGRNMEVYVEDMVVKTPSVEADATDLAEVFNQIRKHNMRLNPEKCIFGVQGGKFLGFMITNRGIEANLEKCNAIIQMQSPQTVKDVQCLARRLVSLSRFIPDTEKRYQMIEKLALALVTAARRLRRYFQSHQVVVKTDYPIKQILRKPELAGRMLTWSVELSEFGIKYEARGPLKAQCLVDFVAELTLTLENDEQVWTLHVDGSSNTKRGGAGIILEGPNNVTIEQSFKFGFPITNNQAEYEELLAGLRLARDIEAQKVKCNSDSKLVSFRVRDLVWRLQGEAGRDPSEGKLTPNWDGPFRIADSLDNGAYRIEDLNGKAIPRTWNATHLKFYFS</sequence>
<dbReference type="AlphaFoldDB" id="A0A151QZ81"/>
<organism evidence="10 11">
    <name type="scientific">Cajanus cajan</name>
    <name type="common">Pigeon pea</name>
    <name type="synonym">Cajanus indicus</name>
    <dbReference type="NCBI Taxonomy" id="3821"/>
    <lineage>
        <taxon>Eukaryota</taxon>
        <taxon>Viridiplantae</taxon>
        <taxon>Streptophyta</taxon>
        <taxon>Embryophyta</taxon>
        <taxon>Tracheophyta</taxon>
        <taxon>Spermatophyta</taxon>
        <taxon>Magnoliopsida</taxon>
        <taxon>eudicotyledons</taxon>
        <taxon>Gunneridae</taxon>
        <taxon>Pentapetalae</taxon>
        <taxon>rosids</taxon>
        <taxon>fabids</taxon>
        <taxon>Fabales</taxon>
        <taxon>Fabaceae</taxon>
        <taxon>Papilionoideae</taxon>
        <taxon>50 kb inversion clade</taxon>
        <taxon>NPAAA clade</taxon>
        <taxon>indigoferoid/millettioid clade</taxon>
        <taxon>Phaseoleae</taxon>
        <taxon>Cajanus</taxon>
    </lineage>
</organism>
<dbReference type="EMBL" id="KQ484358">
    <property type="protein sequence ID" value="KYP35563.1"/>
    <property type="molecule type" value="Genomic_DNA"/>
</dbReference>
<dbReference type="GO" id="GO:0003964">
    <property type="term" value="F:RNA-directed DNA polymerase activity"/>
    <property type="evidence" value="ECO:0007669"/>
    <property type="project" value="UniProtKB-KW"/>
</dbReference>
<evidence type="ECO:0000313" key="10">
    <source>
        <dbReference type="EMBL" id="KYP35563.1"/>
    </source>
</evidence>
<dbReference type="Gene3D" id="3.10.10.10">
    <property type="entry name" value="HIV Type 1 Reverse Transcriptase, subunit A, domain 1"/>
    <property type="match status" value="1"/>
</dbReference>
<evidence type="ECO:0000256" key="4">
    <source>
        <dbReference type="ARBA" id="ARBA00022759"/>
    </source>
</evidence>
<accession>A0A151QZ81</accession>
<dbReference type="InterPro" id="IPR000477">
    <property type="entry name" value="RT_dom"/>
</dbReference>
<dbReference type="SUPFAM" id="SSF53098">
    <property type="entry name" value="Ribonuclease H-like"/>
    <property type="match status" value="1"/>
</dbReference>
<dbReference type="Gramene" id="C.cajan_43798.t">
    <property type="protein sequence ID" value="C.cajan_43798.t"/>
    <property type="gene ID" value="C.cajan_43798"/>
</dbReference>
<dbReference type="InterPro" id="IPR002156">
    <property type="entry name" value="RNaseH_domain"/>
</dbReference>
<dbReference type="Gene3D" id="3.30.70.270">
    <property type="match status" value="1"/>
</dbReference>
<dbReference type="InterPro" id="IPR012337">
    <property type="entry name" value="RNaseH-like_sf"/>
</dbReference>
<dbReference type="CDD" id="cd01647">
    <property type="entry name" value="RT_LTR"/>
    <property type="match status" value="1"/>
</dbReference>
<evidence type="ECO:0000256" key="6">
    <source>
        <dbReference type="ARBA" id="ARBA00022918"/>
    </source>
</evidence>
<evidence type="ECO:0000313" key="11">
    <source>
        <dbReference type="Proteomes" id="UP000075243"/>
    </source>
</evidence>
<dbReference type="PANTHER" id="PTHR48475">
    <property type="entry name" value="RIBONUCLEASE H"/>
    <property type="match status" value="1"/>
</dbReference>
<protein>
    <submittedName>
        <fullName evidence="10">Retrovirus-related Pol polyprotein from transposon opus</fullName>
    </submittedName>
</protein>
<proteinExistence type="predicted"/>
<evidence type="ECO:0000256" key="1">
    <source>
        <dbReference type="ARBA" id="ARBA00022679"/>
    </source>
</evidence>
<evidence type="ECO:0000259" key="8">
    <source>
        <dbReference type="Pfam" id="PF00078"/>
    </source>
</evidence>
<dbReference type="InterPro" id="IPR036397">
    <property type="entry name" value="RNaseH_sf"/>
</dbReference>
<keyword evidence="6" id="KW-0695">RNA-directed DNA polymerase</keyword>
<dbReference type="Proteomes" id="UP000075243">
    <property type="component" value="Unassembled WGS sequence"/>
</dbReference>
<evidence type="ECO:0000256" key="5">
    <source>
        <dbReference type="ARBA" id="ARBA00022801"/>
    </source>
</evidence>
<evidence type="ECO:0000256" key="2">
    <source>
        <dbReference type="ARBA" id="ARBA00022695"/>
    </source>
</evidence>
<dbReference type="Pfam" id="PF17917">
    <property type="entry name" value="RT_RNaseH"/>
    <property type="match status" value="1"/>
</dbReference>
<dbReference type="InterPro" id="IPR043128">
    <property type="entry name" value="Rev_trsase/Diguanyl_cyclase"/>
</dbReference>
<gene>
    <name evidence="10" type="ORF">KK1_043398</name>
</gene>
<reference evidence="10" key="1">
    <citation type="journal article" date="2012" name="Nat. Biotechnol.">
        <title>Draft genome sequence of pigeonpea (Cajanus cajan), an orphan legume crop of resource-poor farmers.</title>
        <authorList>
            <person name="Varshney R.K."/>
            <person name="Chen W."/>
            <person name="Li Y."/>
            <person name="Bharti A.K."/>
            <person name="Saxena R.K."/>
            <person name="Schlueter J.A."/>
            <person name="Donoghue M.T."/>
            <person name="Azam S."/>
            <person name="Fan G."/>
            <person name="Whaley A.M."/>
            <person name="Farmer A.D."/>
            <person name="Sheridan J."/>
            <person name="Iwata A."/>
            <person name="Tuteja R."/>
            <person name="Penmetsa R.V."/>
            <person name="Wu W."/>
            <person name="Upadhyaya H.D."/>
            <person name="Yang S.P."/>
            <person name="Shah T."/>
            <person name="Saxena K.B."/>
            <person name="Michael T."/>
            <person name="McCombie W.R."/>
            <person name="Yang B."/>
            <person name="Zhang G."/>
            <person name="Yang H."/>
            <person name="Wang J."/>
            <person name="Spillane C."/>
            <person name="Cook D.R."/>
            <person name="May G.D."/>
            <person name="Xu X."/>
            <person name="Jackson S.A."/>
        </authorList>
    </citation>
    <scope>NUCLEOTIDE SEQUENCE [LARGE SCALE GENOMIC DNA]</scope>
</reference>
<evidence type="ECO:0000259" key="7">
    <source>
        <dbReference type="Pfam" id="PF00075"/>
    </source>
</evidence>
<keyword evidence="4" id="KW-0255">Endonuclease</keyword>
<name>A0A151QZ81_CAJCA</name>
<feature type="non-terminal residue" evidence="10">
    <location>
        <position position="1"/>
    </location>
</feature>
<dbReference type="InterPro" id="IPR041373">
    <property type="entry name" value="RT_RNaseH"/>
</dbReference>
<dbReference type="GO" id="GO:0003676">
    <property type="term" value="F:nucleic acid binding"/>
    <property type="evidence" value="ECO:0007669"/>
    <property type="project" value="InterPro"/>
</dbReference>
<evidence type="ECO:0000259" key="9">
    <source>
        <dbReference type="Pfam" id="PF17917"/>
    </source>
</evidence>
<dbReference type="Gene3D" id="3.30.420.10">
    <property type="entry name" value="Ribonuclease H-like superfamily/Ribonuclease H"/>
    <property type="match status" value="1"/>
</dbReference>
<dbReference type="SUPFAM" id="SSF56672">
    <property type="entry name" value="DNA/RNA polymerases"/>
    <property type="match status" value="1"/>
</dbReference>
<keyword evidence="11" id="KW-1185">Reference proteome</keyword>
<feature type="domain" description="Reverse transcriptase RNase H-like" evidence="9">
    <location>
        <begin position="176"/>
        <end position="244"/>
    </location>
</feature>
<feature type="domain" description="RNase H type-1" evidence="7">
    <location>
        <begin position="277"/>
        <end position="349"/>
    </location>
</feature>